<evidence type="ECO:0000313" key="2">
    <source>
        <dbReference type="Proteomes" id="UP001221757"/>
    </source>
</evidence>
<dbReference type="AlphaFoldDB" id="A0AAD7D5A3"/>
<comment type="caution">
    <text evidence="1">The sequence shown here is derived from an EMBL/GenBank/DDBJ whole genome shotgun (WGS) entry which is preliminary data.</text>
</comment>
<sequence>MVQNRHEYLKKKSEFSPGLQAWLGLENLQAKALSPLRPDVGPGLAWPERAWLGGLEGLRPGHGHHYIGDLHQLSTPLVVPAVRDKGARNSPAPSNSKRRALSVLFPATPLASSRLQAAEFVPVPYLGPRLDHLLVHFSISAPPSVPPSLPAVI</sequence>
<keyword evidence="2" id="KW-1185">Reference proteome</keyword>
<dbReference type="EMBL" id="JARKIE010000127">
    <property type="protein sequence ID" value="KAJ7679846.1"/>
    <property type="molecule type" value="Genomic_DNA"/>
</dbReference>
<protein>
    <submittedName>
        <fullName evidence="1">Uncharacterized protein</fullName>
    </submittedName>
</protein>
<gene>
    <name evidence="1" type="ORF">B0H17DRAFT_1206353</name>
</gene>
<evidence type="ECO:0000313" key="1">
    <source>
        <dbReference type="EMBL" id="KAJ7679846.1"/>
    </source>
</evidence>
<accession>A0AAD7D5A3</accession>
<reference evidence="1" key="1">
    <citation type="submission" date="2023-03" db="EMBL/GenBank/DDBJ databases">
        <title>Massive genome expansion in bonnet fungi (Mycena s.s.) driven by repeated elements and novel gene families across ecological guilds.</title>
        <authorList>
            <consortium name="Lawrence Berkeley National Laboratory"/>
            <person name="Harder C.B."/>
            <person name="Miyauchi S."/>
            <person name="Viragh M."/>
            <person name="Kuo A."/>
            <person name="Thoen E."/>
            <person name="Andreopoulos B."/>
            <person name="Lu D."/>
            <person name="Skrede I."/>
            <person name="Drula E."/>
            <person name="Henrissat B."/>
            <person name="Morin E."/>
            <person name="Kohler A."/>
            <person name="Barry K."/>
            <person name="LaButti K."/>
            <person name="Morin E."/>
            <person name="Salamov A."/>
            <person name="Lipzen A."/>
            <person name="Mereny Z."/>
            <person name="Hegedus B."/>
            <person name="Baldrian P."/>
            <person name="Stursova M."/>
            <person name="Weitz H."/>
            <person name="Taylor A."/>
            <person name="Grigoriev I.V."/>
            <person name="Nagy L.G."/>
            <person name="Martin F."/>
            <person name="Kauserud H."/>
        </authorList>
    </citation>
    <scope>NUCLEOTIDE SEQUENCE</scope>
    <source>
        <strain evidence="1">CBHHK067</strain>
    </source>
</reference>
<name>A0AAD7D5A3_MYCRO</name>
<organism evidence="1 2">
    <name type="scientific">Mycena rosella</name>
    <name type="common">Pink bonnet</name>
    <name type="synonym">Agaricus rosellus</name>
    <dbReference type="NCBI Taxonomy" id="1033263"/>
    <lineage>
        <taxon>Eukaryota</taxon>
        <taxon>Fungi</taxon>
        <taxon>Dikarya</taxon>
        <taxon>Basidiomycota</taxon>
        <taxon>Agaricomycotina</taxon>
        <taxon>Agaricomycetes</taxon>
        <taxon>Agaricomycetidae</taxon>
        <taxon>Agaricales</taxon>
        <taxon>Marasmiineae</taxon>
        <taxon>Mycenaceae</taxon>
        <taxon>Mycena</taxon>
    </lineage>
</organism>
<proteinExistence type="predicted"/>
<dbReference type="Proteomes" id="UP001221757">
    <property type="component" value="Unassembled WGS sequence"/>
</dbReference>